<keyword evidence="3" id="KW-1185">Reference proteome</keyword>
<dbReference type="Gene3D" id="3.90.70.10">
    <property type="entry name" value="Cysteine proteinases"/>
    <property type="match status" value="1"/>
</dbReference>
<evidence type="ECO:0000313" key="2">
    <source>
        <dbReference type="EMBL" id="CAL6060770.1"/>
    </source>
</evidence>
<gene>
    <name evidence="2" type="ORF">HINF_LOCUS49388</name>
</gene>
<dbReference type="SMART" id="SM00645">
    <property type="entry name" value="Pept_C1"/>
    <property type="match status" value="1"/>
</dbReference>
<dbReference type="SUPFAM" id="SSF54001">
    <property type="entry name" value="Cysteine proteinases"/>
    <property type="match status" value="1"/>
</dbReference>
<comment type="caution">
    <text evidence="2">The sequence shown here is derived from an EMBL/GenBank/DDBJ whole genome shotgun (WGS) entry which is preliminary data.</text>
</comment>
<dbReference type="Pfam" id="PF00112">
    <property type="entry name" value="Peptidase_C1"/>
    <property type="match status" value="1"/>
</dbReference>
<dbReference type="InterPro" id="IPR038765">
    <property type="entry name" value="Papain-like_cys_pep_sf"/>
</dbReference>
<sequence>MITIIYVFSQLQKEINQIIENIPGKTWKSKVYENMKNNSNIQINRILQANTYKTKFEEKYTTINTSKAPESIDWTSINRKCVDVVPDQGNCEASAQVSVLNTFSDLRCIYDQDENRVEYSYQYMLNCEQYSDNQCNEGCYTYWVWQYMFSSGAVPASCVSYKSGTTGKFGKCPTTCDDGSQLPSLVKALQLIEVCTKDVLCNIENIKKALVNGPVSTTLDLYEDLLYYESGIYEHVYGQLIGQITCEFVGEKMDISDQLLIIITLKQQMKKILHISSFKQSESKHLNKIFILHLVKLKIQQFYRKMFTIL</sequence>
<reference evidence="2 3" key="1">
    <citation type="submission" date="2024-07" db="EMBL/GenBank/DDBJ databases">
        <authorList>
            <person name="Akdeniz Z."/>
        </authorList>
    </citation>
    <scope>NUCLEOTIDE SEQUENCE [LARGE SCALE GENOMIC DNA]</scope>
</reference>
<dbReference type="Proteomes" id="UP001642409">
    <property type="component" value="Unassembled WGS sequence"/>
</dbReference>
<accession>A0ABP1KIQ1</accession>
<protein>
    <submittedName>
        <fullName evidence="2">Cathepsin_B</fullName>
    </submittedName>
</protein>
<dbReference type="InterPro" id="IPR000668">
    <property type="entry name" value="Peptidase_C1A_C"/>
</dbReference>
<dbReference type="EMBL" id="CAXDID020000231">
    <property type="protein sequence ID" value="CAL6060770.1"/>
    <property type="molecule type" value="Genomic_DNA"/>
</dbReference>
<organism evidence="2 3">
    <name type="scientific">Hexamita inflata</name>
    <dbReference type="NCBI Taxonomy" id="28002"/>
    <lineage>
        <taxon>Eukaryota</taxon>
        <taxon>Metamonada</taxon>
        <taxon>Diplomonadida</taxon>
        <taxon>Hexamitidae</taxon>
        <taxon>Hexamitinae</taxon>
        <taxon>Hexamita</taxon>
    </lineage>
</organism>
<proteinExistence type="predicted"/>
<evidence type="ECO:0000313" key="3">
    <source>
        <dbReference type="Proteomes" id="UP001642409"/>
    </source>
</evidence>
<feature type="domain" description="Peptidase C1A papain C-terminal" evidence="1">
    <location>
        <begin position="68"/>
        <end position="263"/>
    </location>
</feature>
<name>A0ABP1KIQ1_9EUKA</name>
<evidence type="ECO:0000259" key="1">
    <source>
        <dbReference type="SMART" id="SM00645"/>
    </source>
</evidence>